<dbReference type="AlphaFoldDB" id="A0A2I0J7D0"/>
<dbReference type="Proteomes" id="UP000233551">
    <property type="component" value="Unassembled WGS sequence"/>
</dbReference>
<accession>A0A2I0J7D0</accession>
<evidence type="ECO:0000313" key="2">
    <source>
        <dbReference type="Proteomes" id="UP000233551"/>
    </source>
</evidence>
<dbReference type="EMBL" id="PGOL01001974">
    <property type="protein sequence ID" value="PKI52147.1"/>
    <property type="molecule type" value="Genomic_DNA"/>
</dbReference>
<evidence type="ECO:0000313" key="1">
    <source>
        <dbReference type="EMBL" id="PKI52147.1"/>
    </source>
</evidence>
<gene>
    <name evidence="1" type="ORF">CRG98_027461</name>
</gene>
<protein>
    <submittedName>
        <fullName evidence="1">Uncharacterized protein</fullName>
    </submittedName>
</protein>
<organism evidence="1 2">
    <name type="scientific">Punica granatum</name>
    <name type="common">Pomegranate</name>
    <dbReference type="NCBI Taxonomy" id="22663"/>
    <lineage>
        <taxon>Eukaryota</taxon>
        <taxon>Viridiplantae</taxon>
        <taxon>Streptophyta</taxon>
        <taxon>Embryophyta</taxon>
        <taxon>Tracheophyta</taxon>
        <taxon>Spermatophyta</taxon>
        <taxon>Magnoliopsida</taxon>
        <taxon>eudicotyledons</taxon>
        <taxon>Gunneridae</taxon>
        <taxon>Pentapetalae</taxon>
        <taxon>rosids</taxon>
        <taxon>malvids</taxon>
        <taxon>Myrtales</taxon>
        <taxon>Lythraceae</taxon>
        <taxon>Punica</taxon>
    </lineage>
</organism>
<name>A0A2I0J7D0_PUNGR</name>
<comment type="caution">
    <text evidence="1">The sequence shown here is derived from an EMBL/GenBank/DDBJ whole genome shotgun (WGS) entry which is preliminary data.</text>
</comment>
<sequence>MEKKTIIDMDSNGMDEAAIGVAVGPTDREFSRPCMANLVCRCSVNQSSDKVFR</sequence>
<proteinExistence type="predicted"/>
<keyword evidence="2" id="KW-1185">Reference proteome</keyword>
<reference evidence="1 2" key="1">
    <citation type="submission" date="2017-11" db="EMBL/GenBank/DDBJ databases">
        <title>De-novo sequencing of pomegranate (Punica granatum L.) genome.</title>
        <authorList>
            <person name="Akparov Z."/>
            <person name="Amiraslanov A."/>
            <person name="Hajiyeva S."/>
            <person name="Abbasov M."/>
            <person name="Kaur K."/>
            <person name="Hamwieh A."/>
            <person name="Solovyev V."/>
            <person name="Salamov A."/>
            <person name="Braich B."/>
            <person name="Kosarev P."/>
            <person name="Mahmoud A."/>
            <person name="Hajiyev E."/>
            <person name="Babayeva S."/>
            <person name="Izzatullayeva V."/>
            <person name="Mammadov A."/>
            <person name="Mammadov A."/>
            <person name="Sharifova S."/>
            <person name="Ojaghi J."/>
            <person name="Eynullazada K."/>
            <person name="Bayramov B."/>
            <person name="Abdulazimova A."/>
            <person name="Shahmuradov I."/>
        </authorList>
    </citation>
    <scope>NUCLEOTIDE SEQUENCE [LARGE SCALE GENOMIC DNA]</scope>
    <source>
        <strain evidence="2">cv. AG2017</strain>
        <tissue evidence="1">Leaf</tissue>
    </source>
</reference>